<name>A0A368VRP7_9ACTN</name>
<reference evidence="4 5" key="1">
    <citation type="submission" date="2018-07" db="EMBL/GenBank/DDBJ databases">
        <title>Genomic Encyclopedia of Type Strains, Phase III (KMG-III): the genomes of soil and plant-associated and newly described type strains.</title>
        <authorList>
            <person name="Whitman W."/>
        </authorList>
    </citation>
    <scope>NUCLEOTIDE SEQUENCE [LARGE SCALE GENOMIC DNA]</scope>
    <source>
        <strain evidence="4 5">CECT 8575</strain>
    </source>
</reference>
<feature type="region of interest" description="Disordered" evidence="1">
    <location>
        <begin position="1"/>
        <end position="38"/>
    </location>
</feature>
<dbReference type="EMBL" id="QPJC01000006">
    <property type="protein sequence ID" value="RCW43532.1"/>
    <property type="molecule type" value="Genomic_DNA"/>
</dbReference>
<feature type="transmembrane region" description="Helical" evidence="2">
    <location>
        <begin position="361"/>
        <end position="379"/>
    </location>
</feature>
<feature type="transmembrane region" description="Helical" evidence="2">
    <location>
        <begin position="385"/>
        <end position="405"/>
    </location>
</feature>
<evidence type="ECO:0000256" key="1">
    <source>
        <dbReference type="SAM" id="MobiDB-lite"/>
    </source>
</evidence>
<dbReference type="PANTHER" id="PTHR30590">
    <property type="entry name" value="INNER MEMBRANE PROTEIN"/>
    <property type="match status" value="1"/>
</dbReference>
<evidence type="ECO:0000313" key="4">
    <source>
        <dbReference type="EMBL" id="RCW43532.1"/>
    </source>
</evidence>
<dbReference type="Proteomes" id="UP000253495">
    <property type="component" value="Unassembled WGS sequence"/>
</dbReference>
<proteinExistence type="predicted"/>
<dbReference type="InterPro" id="IPR052529">
    <property type="entry name" value="Bact_Transport_Assoc"/>
</dbReference>
<dbReference type="AlphaFoldDB" id="A0A368VRP7"/>
<evidence type="ECO:0000259" key="3">
    <source>
        <dbReference type="Pfam" id="PF04235"/>
    </source>
</evidence>
<comment type="caution">
    <text evidence="4">The sequence shown here is derived from an EMBL/GenBank/DDBJ whole genome shotgun (WGS) entry which is preliminary data.</text>
</comment>
<feature type="transmembrane region" description="Helical" evidence="2">
    <location>
        <begin position="279"/>
        <end position="303"/>
    </location>
</feature>
<feature type="transmembrane region" description="Helical" evidence="2">
    <location>
        <begin position="190"/>
        <end position="210"/>
    </location>
</feature>
<dbReference type="Pfam" id="PF04235">
    <property type="entry name" value="DUF418"/>
    <property type="match status" value="1"/>
</dbReference>
<feature type="compositionally biased region" description="Basic residues" evidence="1">
    <location>
        <begin position="8"/>
        <end position="17"/>
    </location>
</feature>
<keyword evidence="5" id="KW-1185">Reference proteome</keyword>
<protein>
    <submittedName>
        <fullName evidence="4">Putative membrane protein YeiB</fullName>
    </submittedName>
</protein>
<feature type="transmembrane region" description="Helical" evidence="2">
    <location>
        <begin position="239"/>
        <end position="259"/>
    </location>
</feature>
<feature type="domain" description="DUF418" evidence="3">
    <location>
        <begin position="261"/>
        <end position="427"/>
    </location>
</feature>
<sequence length="433" mass="46210">MARDPVRKAARTIRRSHWTSVGEPSATGTKMSEPTGISAEASARSIGATTVDARALAPDLARGCMLLLIALGNAHVYLVGDEIGVRGYPVAEAVPDRIVTLLQMVFVDGRAYPMFAALFGYGIVQLARRQEGAGIEPNTVRKLIRRRGWWLVLFGFAHALLLFSGDIIGSYGILAVGLAGVFLRARDRMLLLAAGLWMVPVAVFGALQGLTVPETSQPSVSSISTSNPLAAAVLRLEEWVTLTFQQVLFSLVPALLFGVWAARRRLLDEPERYRWRLRYAAAVGIGSAVAGGLPMALMASAVWPEPGFVVSTIAGLLHSVAGYAGGVGYTAIVGLVAIRLRQRRQGPVSTALTACGQRSMTCYLSQSVVFVAVLAAYGGGLGNDIGIAATAVLAVLTWVLTVVAAEVMRRRRRRGPAEVLLRRFTYGATAPRT</sequence>
<dbReference type="InterPro" id="IPR007349">
    <property type="entry name" value="DUF418"/>
</dbReference>
<keyword evidence="2" id="KW-1133">Transmembrane helix</keyword>
<feature type="transmembrane region" description="Helical" evidence="2">
    <location>
        <begin position="315"/>
        <end position="340"/>
    </location>
</feature>
<organism evidence="4 5">
    <name type="scientific">Halopolyspora algeriensis</name>
    <dbReference type="NCBI Taxonomy" id="1500506"/>
    <lineage>
        <taxon>Bacteria</taxon>
        <taxon>Bacillati</taxon>
        <taxon>Actinomycetota</taxon>
        <taxon>Actinomycetes</taxon>
        <taxon>Actinomycetes incertae sedis</taxon>
        <taxon>Halopolyspora</taxon>
    </lineage>
</organism>
<keyword evidence="2" id="KW-0472">Membrane</keyword>
<keyword evidence="2" id="KW-0812">Transmembrane</keyword>
<evidence type="ECO:0000313" key="5">
    <source>
        <dbReference type="Proteomes" id="UP000253495"/>
    </source>
</evidence>
<gene>
    <name evidence="4" type="ORF">DFQ14_1067</name>
</gene>
<accession>A0A368VRP7</accession>
<dbReference type="PANTHER" id="PTHR30590:SF2">
    <property type="entry name" value="INNER MEMBRANE PROTEIN"/>
    <property type="match status" value="1"/>
</dbReference>
<feature type="transmembrane region" description="Helical" evidence="2">
    <location>
        <begin position="148"/>
        <end position="178"/>
    </location>
</feature>
<evidence type="ECO:0000256" key="2">
    <source>
        <dbReference type="SAM" id="Phobius"/>
    </source>
</evidence>